<dbReference type="EMBL" id="BARU01018359">
    <property type="protein sequence ID" value="GAH55541.1"/>
    <property type="molecule type" value="Genomic_DNA"/>
</dbReference>
<reference evidence="1" key="1">
    <citation type="journal article" date="2014" name="Front. Microbiol.">
        <title>High frequency of phylogenetically diverse reductive dehalogenase-homologous genes in deep subseafloor sedimentary metagenomes.</title>
        <authorList>
            <person name="Kawai M."/>
            <person name="Futagami T."/>
            <person name="Toyoda A."/>
            <person name="Takaki Y."/>
            <person name="Nishi S."/>
            <person name="Hori S."/>
            <person name="Arai W."/>
            <person name="Tsubouchi T."/>
            <person name="Morono Y."/>
            <person name="Uchiyama I."/>
            <person name="Ito T."/>
            <person name="Fujiyama A."/>
            <person name="Inagaki F."/>
            <person name="Takami H."/>
        </authorList>
    </citation>
    <scope>NUCLEOTIDE SEQUENCE</scope>
    <source>
        <strain evidence="1">Expedition CK06-06</strain>
    </source>
</reference>
<feature type="non-terminal residue" evidence="1">
    <location>
        <position position="1"/>
    </location>
</feature>
<evidence type="ECO:0000313" key="1">
    <source>
        <dbReference type="EMBL" id="GAH55541.1"/>
    </source>
</evidence>
<proteinExistence type="predicted"/>
<accession>X1GCE2</accession>
<organism evidence="1">
    <name type="scientific">marine sediment metagenome</name>
    <dbReference type="NCBI Taxonomy" id="412755"/>
    <lineage>
        <taxon>unclassified sequences</taxon>
        <taxon>metagenomes</taxon>
        <taxon>ecological metagenomes</taxon>
    </lineage>
</organism>
<sequence>EELIDFINTHITQTVIDQDLNVLLPPAVFKIIRKSLKSETILLLKDELKRH</sequence>
<name>X1GCE2_9ZZZZ</name>
<comment type="caution">
    <text evidence="1">The sequence shown here is derived from an EMBL/GenBank/DDBJ whole genome shotgun (WGS) entry which is preliminary data.</text>
</comment>
<protein>
    <submittedName>
        <fullName evidence="1">Uncharacterized protein</fullName>
    </submittedName>
</protein>
<dbReference type="AlphaFoldDB" id="X1GCE2"/>
<gene>
    <name evidence="1" type="ORF">S03H2_30348</name>
</gene>